<gene>
    <name evidence="3" type="ORF">M6B38_310335</name>
</gene>
<reference evidence="3" key="2">
    <citation type="submission" date="2023-04" db="EMBL/GenBank/DDBJ databases">
        <authorList>
            <person name="Bruccoleri R.E."/>
            <person name="Oakeley E.J."/>
            <person name="Faust A.-M."/>
            <person name="Dessus-Babus S."/>
            <person name="Altorfer M."/>
            <person name="Burckhardt D."/>
            <person name="Oertli M."/>
            <person name="Naumann U."/>
            <person name="Petersen F."/>
            <person name="Wong J."/>
        </authorList>
    </citation>
    <scope>NUCLEOTIDE SEQUENCE</scope>
    <source>
        <strain evidence="3">GSM-AAB239-AS_SAM_17_03QT</strain>
        <tissue evidence="3">Leaf</tissue>
    </source>
</reference>
<dbReference type="PANTHER" id="PTHR22761">
    <property type="entry name" value="CHARGED MULTIVESICULAR BODY PROTEIN"/>
    <property type="match status" value="1"/>
</dbReference>
<accession>A0AAX6HI10</accession>
<dbReference type="Proteomes" id="UP001140949">
    <property type="component" value="Unassembled WGS sequence"/>
</dbReference>
<dbReference type="GO" id="GO:0006900">
    <property type="term" value="P:vesicle budding from membrane"/>
    <property type="evidence" value="ECO:0007669"/>
    <property type="project" value="TreeGrafter"/>
</dbReference>
<dbReference type="InterPro" id="IPR005024">
    <property type="entry name" value="Snf7_fam"/>
</dbReference>
<proteinExistence type="inferred from homology"/>
<name>A0AAX6HI10_IRIPA</name>
<dbReference type="Pfam" id="PF03357">
    <property type="entry name" value="Snf7"/>
    <property type="match status" value="1"/>
</dbReference>
<sequence length="83" mass="9500">MSALKSANKDLKGMMKTVKIQDIDSMQDEMMDLMDVSNEIQESHSRNYNFSDNINEQDLMGELDALEADRGMKTESDFIPSYL</sequence>
<evidence type="ECO:0000313" key="3">
    <source>
        <dbReference type="EMBL" id="KAJ6840362.1"/>
    </source>
</evidence>
<comment type="caution">
    <text evidence="3">The sequence shown here is derived from an EMBL/GenBank/DDBJ whole genome shotgun (WGS) entry which is preliminary data.</text>
</comment>
<dbReference type="EMBL" id="JANAVB010009399">
    <property type="protein sequence ID" value="KAJ6840362.1"/>
    <property type="molecule type" value="Genomic_DNA"/>
</dbReference>
<reference evidence="3" key="1">
    <citation type="journal article" date="2023" name="GigaByte">
        <title>Genome assembly of the bearded iris, Iris pallida Lam.</title>
        <authorList>
            <person name="Bruccoleri R.E."/>
            <person name="Oakeley E.J."/>
            <person name="Faust A.M.E."/>
            <person name="Altorfer M."/>
            <person name="Dessus-Babus S."/>
            <person name="Burckhardt D."/>
            <person name="Oertli M."/>
            <person name="Naumann U."/>
            <person name="Petersen F."/>
            <person name="Wong J."/>
        </authorList>
    </citation>
    <scope>NUCLEOTIDE SEQUENCE</scope>
    <source>
        <strain evidence="3">GSM-AAB239-AS_SAM_17_03QT</strain>
    </source>
</reference>
<keyword evidence="2" id="KW-0175">Coiled coil</keyword>
<dbReference type="GO" id="GO:0005771">
    <property type="term" value="C:multivesicular body"/>
    <property type="evidence" value="ECO:0007669"/>
    <property type="project" value="TreeGrafter"/>
</dbReference>
<dbReference type="GO" id="GO:0032511">
    <property type="term" value="P:late endosome to vacuole transport via multivesicular body sorting pathway"/>
    <property type="evidence" value="ECO:0007669"/>
    <property type="project" value="TreeGrafter"/>
</dbReference>
<evidence type="ECO:0000256" key="2">
    <source>
        <dbReference type="ARBA" id="ARBA00023054"/>
    </source>
</evidence>
<comment type="similarity">
    <text evidence="1">Belongs to the SNF7 family.</text>
</comment>
<dbReference type="AlphaFoldDB" id="A0AAX6HI10"/>
<protein>
    <submittedName>
        <fullName evidence="3">Charged multivesicular body protein 5-like</fullName>
    </submittedName>
</protein>
<evidence type="ECO:0000256" key="1">
    <source>
        <dbReference type="ARBA" id="ARBA00006190"/>
    </source>
</evidence>
<dbReference type="Gene3D" id="6.10.250.1710">
    <property type="match status" value="1"/>
</dbReference>
<keyword evidence="4" id="KW-1185">Reference proteome</keyword>
<dbReference type="PANTHER" id="PTHR22761:SF12">
    <property type="entry name" value="CHARGED MULTIVESICULAR BODY PROTEIN 5"/>
    <property type="match status" value="1"/>
</dbReference>
<evidence type="ECO:0000313" key="4">
    <source>
        <dbReference type="Proteomes" id="UP001140949"/>
    </source>
</evidence>
<organism evidence="3 4">
    <name type="scientific">Iris pallida</name>
    <name type="common">Sweet iris</name>
    <dbReference type="NCBI Taxonomy" id="29817"/>
    <lineage>
        <taxon>Eukaryota</taxon>
        <taxon>Viridiplantae</taxon>
        <taxon>Streptophyta</taxon>
        <taxon>Embryophyta</taxon>
        <taxon>Tracheophyta</taxon>
        <taxon>Spermatophyta</taxon>
        <taxon>Magnoliopsida</taxon>
        <taxon>Liliopsida</taxon>
        <taxon>Asparagales</taxon>
        <taxon>Iridaceae</taxon>
        <taxon>Iridoideae</taxon>
        <taxon>Irideae</taxon>
        <taxon>Iris</taxon>
    </lineage>
</organism>